<dbReference type="PROSITE" id="PS51186">
    <property type="entry name" value="GNAT"/>
    <property type="match status" value="1"/>
</dbReference>
<dbReference type="EMBL" id="SEWF01000016">
    <property type="protein sequence ID" value="RYU95270.1"/>
    <property type="molecule type" value="Genomic_DNA"/>
</dbReference>
<sequence>MEYQIRVIQAQDLSALVELCRKHAEFEQASFNPINKEKLLAKALFTENPKLFCWVVEKNQQLAGYASYTFDYSTWDAGMFLYLDCLYLEPECRGLGIGEEIMQKLKAIAQQNNCVNIQWQTPDFNLRAIKFYERMGGVRKNKMRFLWDI</sequence>
<feature type="domain" description="N-acetyltransferase" evidence="4">
    <location>
        <begin position="3"/>
        <end position="149"/>
    </location>
</feature>
<organism evidence="5 6">
    <name type="scientific">Emticicia agri</name>
    <dbReference type="NCBI Taxonomy" id="2492393"/>
    <lineage>
        <taxon>Bacteria</taxon>
        <taxon>Pseudomonadati</taxon>
        <taxon>Bacteroidota</taxon>
        <taxon>Cytophagia</taxon>
        <taxon>Cytophagales</taxon>
        <taxon>Leadbetterellaceae</taxon>
        <taxon>Emticicia</taxon>
    </lineage>
</organism>
<dbReference type="Proteomes" id="UP000293162">
    <property type="component" value="Unassembled WGS sequence"/>
</dbReference>
<keyword evidence="3" id="KW-0012">Acyltransferase</keyword>
<dbReference type="GO" id="GO:0008080">
    <property type="term" value="F:N-acetyltransferase activity"/>
    <property type="evidence" value="ECO:0007669"/>
    <property type="project" value="TreeGrafter"/>
</dbReference>
<dbReference type="InterPro" id="IPR016181">
    <property type="entry name" value="Acyl_CoA_acyltransferase"/>
</dbReference>
<accession>A0A4V1ZD84</accession>
<dbReference type="FunFam" id="3.40.630.30:FF:000064">
    <property type="entry name" value="GNAT family acetyltransferase"/>
    <property type="match status" value="1"/>
</dbReference>
<keyword evidence="6" id="KW-1185">Reference proteome</keyword>
<proteinExistence type="inferred from homology"/>
<evidence type="ECO:0000259" key="4">
    <source>
        <dbReference type="PROSITE" id="PS51186"/>
    </source>
</evidence>
<dbReference type="CDD" id="cd04301">
    <property type="entry name" value="NAT_SF"/>
    <property type="match status" value="1"/>
</dbReference>
<evidence type="ECO:0000313" key="5">
    <source>
        <dbReference type="EMBL" id="RYU95270.1"/>
    </source>
</evidence>
<gene>
    <name evidence="5" type="ORF">EWM59_12520</name>
</gene>
<dbReference type="RefSeq" id="WP_130021319.1">
    <property type="nucleotide sequence ID" value="NZ_SEWF01000016.1"/>
</dbReference>
<keyword evidence="2 5" id="KW-0808">Transferase</keyword>
<reference evidence="5 6" key="1">
    <citation type="submission" date="2019-02" db="EMBL/GenBank/DDBJ databases">
        <title>Bacterial novel species Emticicia sp. 17J42-9 isolated from soil.</title>
        <authorList>
            <person name="Jung H.-Y."/>
        </authorList>
    </citation>
    <scope>NUCLEOTIDE SEQUENCE [LARGE SCALE GENOMIC DNA]</scope>
    <source>
        <strain evidence="5 6">17J42-9</strain>
    </source>
</reference>
<dbReference type="OrthoDB" id="9805924at2"/>
<comment type="caution">
    <text evidence="5">The sequence shown here is derived from an EMBL/GenBank/DDBJ whole genome shotgun (WGS) entry which is preliminary data.</text>
</comment>
<evidence type="ECO:0000313" key="6">
    <source>
        <dbReference type="Proteomes" id="UP000293162"/>
    </source>
</evidence>
<dbReference type="Gene3D" id="3.40.630.30">
    <property type="match status" value="1"/>
</dbReference>
<evidence type="ECO:0000256" key="1">
    <source>
        <dbReference type="ARBA" id="ARBA00008694"/>
    </source>
</evidence>
<protein>
    <submittedName>
        <fullName evidence="5">GNAT family N-acetyltransferase</fullName>
    </submittedName>
</protein>
<dbReference type="PANTHER" id="PTHR10545:SF29">
    <property type="entry name" value="GH14572P-RELATED"/>
    <property type="match status" value="1"/>
</dbReference>
<dbReference type="SUPFAM" id="SSF55729">
    <property type="entry name" value="Acyl-CoA N-acyltransferases (Nat)"/>
    <property type="match status" value="1"/>
</dbReference>
<dbReference type="PANTHER" id="PTHR10545">
    <property type="entry name" value="DIAMINE N-ACETYLTRANSFERASE"/>
    <property type="match status" value="1"/>
</dbReference>
<evidence type="ECO:0000256" key="2">
    <source>
        <dbReference type="ARBA" id="ARBA00022679"/>
    </source>
</evidence>
<dbReference type="InterPro" id="IPR000182">
    <property type="entry name" value="GNAT_dom"/>
</dbReference>
<comment type="similarity">
    <text evidence="1">Belongs to the acetyltransferase family.</text>
</comment>
<dbReference type="InterPro" id="IPR051016">
    <property type="entry name" value="Diverse_Substrate_AcTransf"/>
</dbReference>
<name>A0A4V1ZD84_9BACT</name>
<dbReference type="Pfam" id="PF00583">
    <property type="entry name" value="Acetyltransf_1"/>
    <property type="match status" value="1"/>
</dbReference>
<evidence type="ECO:0000256" key="3">
    <source>
        <dbReference type="ARBA" id="ARBA00023315"/>
    </source>
</evidence>
<dbReference type="AlphaFoldDB" id="A0A4V1ZD84"/>